<evidence type="ECO:0000313" key="3">
    <source>
        <dbReference type="Proteomes" id="UP000325315"/>
    </source>
</evidence>
<feature type="domain" description="Integrase catalytic" evidence="1">
    <location>
        <begin position="92"/>
        <end position="277"/>
    </location>
</feature>
<dbReference type="Pfam" id="PF17919">
    <property type="entry name" value="RT_RNaseH_2"/>
    <property type="match status" value="1"/>
</dbReference>
<dbReference type="PANTHER" id="PTHR37984">
    <property type="entry name" value="PROTEIN CBG26694"/>
    <property type="match status" value="1"/>
</dbReference>
<dbReference type="Gene3D" id="3.30.420.10">
    <property type="entry name" value="Ribonuclease H-like superfamily/Ribonuclease H"/>
    <property type="match status" value="1"/>
</dbReference>
<dbReference type="OrthoDB" id="5554229at2759"/>
<dbReference type="PROSITE" id="PS50994">
    <property type="entry name" value="INTEGRASE"/>
    <property type="match status" value="1"/>
</dbReference>
<comment type="caution">
    <text evidence="2">The sequence shown here is derived from an EMBL/GenBank/DDBJ whole genome shotgun (WGS) entry which is preliminary data.</text>
</comment>
<evidence type="ECO:0000313" key="2">
    <source>
        <dbReference type="EMBL" id="KAA3460972.1"/>
    </source>
</evidence>
<evidence type="ECO:0000259" key="1">
    <source>
        <dbReference type="PROSITE" id="PS50994"/>
    </source>
</evidence>
<dbReference type="GO" id="GO:0015074">
    <property type="term" value="P:DNA integration"/>
    <property type="evidence" value="ECO:0007669"/>
    <property type="project" value="InterPro"/>
</dbReference>
<dbReference type="InterPro" id="IPR001584">
    <property type="entry name" value="Integrase_cat-core"/>
</dbReference>
<dbReference type="GO" id="GO:0003676">
    <property type="term" value="F:nucleic acid binding"/>
    <property type="evidence" value="ECO:0007669"/>
    <property type="project" value="InterPro"/>
</dbReference>
<dbReference type="SUPFAM" id="SSF56672">
    <property type="entry name" value="DNA/RNA polymerases"/>
    <property type="match status" value="1"/>
</dbReference>
<dbReference type="GO" id="GO:0003964">
    <property type="term" value="F:RNA-directed DNA polymerase activity"/>
    <property type="evidence" value="ECO:0007669"/>
    <property type="project" value="UniProtKB-KW"/>
</dbReference>
<dbReference type="AlphaFoldDB" id="A0A5B6UXL1"/>
<reference evidence="3" key="1">
    <citation type="journal article" date="2019" name="Plant Biotechnol. J.">
        <title>Genome sequencing of the Australian wild diploid species Gossypium australe highlights disease resistance and delayed gland morphogenesis.</title>
        <authorList>
            <person name="Cai Y."/>
            <person name="Cai X."/>
            <person name="Wang Q."/>
            <person name="Wang P."/>
            <person name="Zhang Y."/>
            <person name="Cai C."/>
            <person name="Xu Y."/>
            <person name="Wang K."/>
            <person name="Zhou Z."/>
            <person name="Wang C."/>
            <person name="Geng S."/>
            <person name="Li B."/>
            <person name="Dong Q."/>
            <person name="Hou Y."/>
            <person name="Wang H."/>
            <person name="Ai P."/>
            <person name="Liu Z."/>
            <person name="Yi F."/>
            <person name="Sun M."/>
            <person name="An G."/>
            <person name="Cheng J."/>
            <person name="Zhang Y."/>
            <person name="Shi Q."/>
            <person name="Xie Y."/>
            <person name="Shi X."/>
            <person name="Chang Y."/>
            <person name="Huang F."/>
            <person name="Chen Y."/>
            <person name="Hong S."/>
            <person name="Mi L."/>
            <person name="Sun Q."/>
            <person name="Zhang L."/>
            <person name="Zhou B."/>
            <person name="Peng R."/>
            <person name="Zhang X."/>
            <person name="Liu F."/>
        </authorList>
    </citation>
    <scope>NUCLEOTIDE SEQUENCE [LARGE SCALE GENOMIC DNA]</scope>
    <source>
        <strain evidence="3">cv. PA1801</strain>
    </source>
</reference>
<sequence>MSGGQLSKCFNMTLSDMLALLADFDDVFWTPKELPPPRLKDHRIPLLDEKNVVKQLKEAICQAPMLVLPDFQETFCVETDACRQGVGVVLQQKGRPVAFFSKALGIRHQALFIYDKKMLTVMLAVKKWHPYVLASPRLLQLLPILDRVWAAISMDSVEGLLASKGKSTILVVVDRLIKYDHFLALAHPFNALTVAQEYQNQELFKQLGIKLHLSTTYHLQTNSQTEILNKCLEGYLRCMTERPSDWVHWLLLAEWWYNTTHHSTIKSIPYESLYGQEPPLHLPYLVGSSKVEKVVRSLQHRETMRKLLRFHLKRAQERMKQMADKKRPCREFQVEDLVYL</sequence>
<keyword evidence="2" id="KW-0808">Transferase</keyword>
<dbReference type="EMBL" id="SMMG02000009">
    <property type="protein sequence ID" value="KAA3460972.1"/>
    <property type="molecule type" value="Genomic_DNA"/>
</dbReference>
<gene>
    <name evidence="2" type="ORF">EPI10_027584</name>
</gene>
<name>A0A5B6UXL1_9ROSI</name>
<dbReference type="SUPFAM" id="SSF53098">
    <property type="entry name" value="Ribonuclease H-like"/>
    <property type="match status" value="1"/>
</dbReference>
<dbReference type="InterPro" id="IPR036397">
    <property type="entry name" value="RNaseH_sf"/>
</dbReference>
<dbReference type="InterPro" id="IPR041577">
    <property type="entry name" value="RT_RNaseH_2"/>
</dbReference>
<keyword evidence="3" id="KW-1185">Reference proteome</keyword>
<keyword evidence="2" id="KW-0695">RNA-directed DNA polymerase</keyword>
<dbReference type="PANTHER" id="PTHR37984:SF15">
    <property type="entry name" value="INTEGRASE CATALYTIC DOMAIN-CONTAINING PROTEIN"/>
    <property type="match status" value="1"/>
</dbReference>
<dbReference type="InterPro" id="IPR043502">
    <property type="entry name" value="DNA/RNA_pol_sf"/>
</dbReference>
<dbReference type="InterPro" id="IPR012337">
    <property type="entry name" value="RNaseH-like_sf"/>
</dbReference>
<accession>A0A5B6UXL1</accession>
<dbReference type="Proteomes" id="UP000325315">
    <property type="component" value="Unassembled WGS sequence"/>
</dbReference>
<protein>
    <submittedName>
        <fullName evidence="2">Reverse transcriptase</fullName>
    </submittedName>
</protein>
<keyword evidence="2" id="KW-0548">Nucleotidyltransferase</keyword>
<proteinExistence type="predicted"/>
<organism evidence="2 3">
    <name type="scientific">Gossypium australe</name>
    <dbReference type="NCBI Taxonomy" id="47621"/>
    <lineage>
        <taxon>Eukaryota</taxon>
        <taxon>Viridiplantae</taxon>
        <taxon>Streptophyta</taxon>
        <taxon>Embryophyta</taxon>
        <taxon>Tracheophyta</taxon>
        <taxon>Spermatophyta</taxon>
        <taxon>Magnoliopsida</taxon>
        <taxon>eudicotyledons</taxon>
        <taxon>Gunneridae</taxon>
        <taxon>Pentapetalae</taxon>
        <taxon>rosids</taxon>
        <taxon>malvids</taxon>
        <taxon>Malvales</taxon>
        <taxon>Malvaceae</taxon>
        <taxon>Malvoideae</taxon>
        <taxon>Gossypium</taxon>
    </lineage>
</organism>
<dbReference type="InterPro" id="IPR050951">
    <property type="entry name" value="Retrovirus_Pol_polyprotein"/>
</dbReference>